<comment type="caution">
    <text evidence="2">The sequence shown here is derived from an EMBL/GenBank/DDBJ whole genome shotgun (WGS) entry which is preliminary data.</text>
</comment>
<organism evidence="2 3">
    <name type="scientific">Lentinula detonsa</name>
    <dbReference type="NCBI Taxonomy" id="2804962"/>
    <lineage>
        <taxon>Eukaryota</taxon>
        <taxon>Fungi</taxon>
        <taxon>Dikarya</taxon>
        <taxon>Basidiomycota</taxon>
        <taxon>Agaricomycotina</taxon>
        <taxon>Agaricomycetes</taxon>
        <taxon>Agaricomycetidae</taxon>
        <taxon>Agaricales</taxon>
        <taxon>Marasmiineae</taxon>
        <taxon>Omphalotaceae</taxon>
        <taxon>Lentinula</taxon>
    </lineage>
</organism>
<evidence type="ECO:0000313" key="3">
    <source>
        <dbReference type="Proteomes" id="UP001163850"/>
    </source>
</evidence>
<dbReference type="EMBL" id="MU801970">
    <property type="protein sequence ID" value="KAJ3985106.1"/>
    <property type="molecule type" value="Genomic_DNA"/>
</dbReference>
<evidence type="ECO:0000259" key="1">
    <source>
        <dbReference type="Pfam" id="PF14500"/>
    </source>
</evidence>
<protein>
    <recommendedName>
        <fullName evidence="1">MMS19 N-terminal domain-containing protein</fullName>
    </recommendedName>
</protein>
<sequence length="65" mass="7336">MEFSRQAVRSILFSTEGSCLLKRDTLESMSMCFPVYGSALARSHARKIWNSLKLEVRVAITLGIE</sequence>
<reference evidence="2" key="1">
    <citation type="submission" date="2022-08" db="EMBL/GenBank/DDBJ databases">
        <authorList>
            <consortium name="DOE Joint Genome Institute"/>
            <person name="Min B."/>
            <person name="Riley R."/>
            <person name="Sierra-Patev S."/>
            <person name="Naranjo-Ortiz M."/>
            <person name="Looney B."/>
            <person name="Konkel Z."/>
            <person name="Slot J.C."/>
            <person name="Sakamoto Y."/>
            <person name="Steenwyk J.L."/>
            <person name="Rokas A."/>
            <person name="Carro J."/>
            <person name="Camarero S."/>
            <person name="Ferreira P."/>
            <person name="Molpeceres G."/>
            <person name="Ruiz-Duenas F.J."/>
            <person name="Serrano A."/>
            <person name="Henrissat B."/>
            <person name="Drula E."/>
            <person name="Hughes K.W."/>
            <person name="Mata J.L."/>
            <person name="Ishikawa N.K."/>
            <person name="Vargas-Isla R."/>
            <person name="Ushijima S."/>
            <person name="Smith C.A."/>
            <person name="Ahrendt S."/>
            <person name="Andreopoulos W."/>
            <person name="He G."/>
            <person name="Labutti K."/>
            <person name="Lipzen A."/>
            <person name="Ng V."/>
            <person name="Sandor L."/>
            <person name="Barry K."/>
            <person name="Martinez A.T."/>
            <person name="Xiao Y."/>
            <person name="Gibbons J.G."/>
            <person name="Terashima K."/>
            <person name="Hibbett D.S."/>
            <person name="Grigoriev I.V."/>
        </authorList>
    </citation>
    <scope>NUCLEOTIDE SEQUENCE</scope>
    <source>
        <strain evidence="2">TFB7829</strain>
    </source>
</reference>
<gene>
    <name evidence="2" type="ORF">F5890DRAFT_1512179</name>
</gene>
<name>A0AA38UU05_9AGAR</name>
<evidence type="ECO:0000313" key="2">
    <source>
        <dbReference type="EMBL" id="KAJ3985106.1"/>
    </source>
</evidence>
<accession>A0AA38UU05</accession>
<dbReference type="AlphaFoldDB" id="A0AA38UU05"/>
<dbReference type="Proteomes" id="UP001163850">
    <property type="component" value="Unassembled WGS sequence"/>
</dbReference>
<dbReference type="InterPro" id="IPR029240">
    <property type="entry name" value="MMS19_N"/>
</dbReference>
<feature type="domain" description="MMS19 N-terminal" evidence="1">
    <location>
        <begin position="18"/>
        <end position="56"/>
    </location>
</feature>
<dbReference type="Pfam" id="PF14500">
    <property type="entry name" value="MMS19_N"/>
    <property type="match status" value="1"/>
</dbReference>
<proteinExistence type="predicted"/>